<keyword evidence="2" id="KW-1133">Transmembrane helix</keyword>
<accession>A0AAV5ANE5</accession>
<keyword evidence="4" id="KW-1185">Reference proteome</keyword>
<dbReference type="EMBL" id="BPWL01000010">
    <property type="protein sequence ID" value="GJJ14588.1"/>
    <property type="molecule type" value="Genomic_DNA"/>
</dbReference>
<reference evidence="3" key="1">
    <citation type="submission" date="2021-10" db="EMBL/GenBank/DDBJ databases">
        <title>De novo Genome Assembly of Clathrus columnatus (Basidiomycota, Fungi) Using Illumina and Nanopore Sequence Data.</title>
        <authorList>
            <person name="Ogiso-Tanaka E."/>
            <person name="Itagaki H."/>
            <person name="Hosoya T."/>
            <person name="Hosaka K."/>
        </authorList>
    </citation>
    <scope>NUCLEOTIDE SEQUENCE</scope>
    <source>
        <strain evidence="3">MO-923</strain>
    </source>
</reference>
<name>A0AAV5ANE5_9AGAM</name>
<organism evidence="3 4">
    <name type="scientific">Clathrus columnatus</name>
    <dbReference type="NCBI Taxonomy" id="1419009"/>
    <lineage>
        <taxon>Eukaryota</taxon>
        <taxon>Fungi</taxon>
        <taxon>Dikarya</taxon>
        <taxon>Basidiomycota</taxon>
        <taxon>Agaricomycotina</taxon>
        <taxon>Agaricomycetes</taxon>
        <taxon>Phallomycetidae</taxon>
        <taxon>Phallales</taxon>
        <taxon>Clathraceae</taxon>
        <taxon>Clathrus</taxon>
    </lineage>
</organism>
<keyword evidence="2" id="KW-0812">Transmembrane</keyword>
<evidence type="ECO:0000313" key="3">
    <source>
        <dbReference type="EMBL" id="GJJ14588.1"/>
    </source>
</evidence>
<dbReference type="AlphaFoldDB" id="A0AAV5ANE5"/>
<dbReference type="Gene3D" id="2.60.120.260">
    <property type="entry name" value="Galactose-binding domain-like"/>
    <property type="match status" value="1"/>
</dbReference>
<evidence type="ECO:0000313" key="4">
    <source>
        <dbReference type="Proteomes" id="UP001050691"/>
    </source>
</evidence>
<keyword evidence="2" id="KW-0472">Membrane</keyword>
<dbReference type="Proteomes" id="UP001050691">
    <property type="component" value="Unassembled WGS sequence"/>
</dbReference>
<gene>
    <name evidence="3" type="ORF">Clacol_008854</name>
</gene>
<sequence>MWLGVAAGLALLTWFTILPVIFAAQITFNDLRLTYVGEGWQNAQSPQICNQVSPTMHSTSTLGDSVDFTFSGSGVIIWGPVTLNPLPVVVILDNEVQPLVAPQACTGGCGVIYANENLPDTLHTVTILFPQANGTSVLSICGITITANGGDFPQLRQPQPSITATPTGTKVIPLPTVPSVEPSPPSVATTAFITTRGMIIAIIGSIIGAIVAMSVLLFIFIRVRRRITRYAARLRDRENSFDREARDQEPKHSFSILSSTSYTSDSKNNINTTLMHSGPSRARASITISTVSSHTPFSIRVASGLG</sequence>
<evidence type="ECO:0000256" key="1">
    <source>
        <dbReference type="SAM" id="MobiDB-lite"/>
    </source>
</evidence>
<feature type="region of interest" description="Disordered" evidence="1">
    <location>
        <begin position="239"/>
        <end position="262"/>
    </location>
</feature>
<evidence type="ECO:0000256" key="2">
    <source>
        <dbReference type="SAM" id="Phobius"/>
    </source>
</evidence>
<feature type="compositionally biased region" description="Basic and acidic residues" evidence="1">
    <location>
        <begin position="239"/>
        <end position="252"/>
    </location>
</feature>
<feature type="compositionally biased region" description="Low complexity" evidence="1">
    <location>
        <begin position="253"/>
        <end position="262"/>
    </location>
</feature>
<proteinExistence type="predicted"/>
<protein>
    <submittedName>
        <fullName evidence="3">Uncharacterized protein</fullName>
    </submittedName>
</protein>
<comment type="caution">
    <text evidence="3">The sequence shown here is derived from an EMBL/GenBank/DDBJ whole genome shotgun (WGS) entry which is preliminary data.</text>
</comment>
<feature type="transmembrane region" description="Helical" evidence="2">
    <location>
        <begin position="198"/>
        <end position="221"/>
    </location>
</feature>